<keyword evidence="8 12" id="KW-0496">Mitochondrion</keyword>
<dbReference type="GO" id="GO:0006121">
    <property type="term" value="P:mitochondrial electron transport, succinate to ubiquinone"/>
    <property type="evidence" value="ECO:0007669"/>
    <property type="project" value="TreeGrafter"/>
</dbReference>
<comment type="subcellular location">
    <subcellularLocation>
        <location evidence="1 12">Mitochondrion inner membrane</location>
        <topology evidence="1 12">Multi-pass membrane protein</topology>
    </subcellularLocation>
</comment>
<dbReference type="AlphaFoldDB" id="A0AAD9KRN9"/>
<evidence type="ECO:0000313" key="14">
    <source>
        <dbReference type="Proteomes" id="UP001209878"/>
    </source>
</evidence>
<proteinExistence type="inferred from homology"/>
<dbReference type="GO" id="GO:0048039">
    <property type="term" value="F:ubiquinone binding"/>
    <property type="evidence" value="ECO:0007669"/>
    <property type="project" value="TreeGrafter"/>
</dbReference>
<evidence type="ECO:0000256" key="10">
    <source>
        <dbReference type="PIRSR" id="PIRSR607992-1"/>
    </source>
</evidence>
<comment type="caution">
    <text evidence="12">Lacks conserved residue(s) required for the propagation of feature annotation.</text>
</comment>
<comment type="caution">
    <text evidence="13">The sequence shown here is derived from an EMBL/GenBank/DDBJ whole genome shotgun (WGS) entry which is preliminary data.</text>
</comment>
<evidence type="ECO:0000256" key="2">
    <source>
        <dbReference type="ARBA" id="ARBA00007294"/>
    </source>
</evidence>
<evidence type="ECO:0000256" key="11">
    <source>
        <dbReference type="PIRSR" id="PIRSR607992-2"/>
    </source>
</evidence>
<dbReference type="GO" id="GO:0046872">
    <property type="term" value="F:metal ion binding"/>
    <property type="evidence" value="ECO:0007669"/>
    <property type="project" value="UniProtKB-KW"/>
</dbReference>
<dbReference type="EMBL" id="JAODUO010000673">
    <property type="protein sequence ID" value="KAK2176256.1"/>
    <property type="molecule type" value="Genomic_DNA"/>
</dbReference>
<evidence type="ECO:0000256" key="7">
    <source>
        <dbReference type="ARBA" id="ARBA00022989"/>
    </source>
</evidence>
<dbReference type="PANTHER" id="PTHR13337">
    <property type="entry name" value="SUCCINATE DEHYDROGENASE"/>
    <property type="match status" value="1"/>
</dbReference>
<dbReference type="InterPro" id="IPR034804">
    <property type="entry name" value="SQR/QFR_C/D"/>
</dbReference>
<sequence>MATMSVLRCAGARSLSRLLGPQLLSRMAPIAGTLVPKSTLMVTQPKQKRLYGPELGGHSDTGMWRNERIAAIALIPLIPAGILVPSMPMDFILSAALVLHCHWRLSGVCEDYIHGELLPKIHQPFVLVMSILAFGSLCYLNYSDVGLGNAVRMLYSEL</sequence>
<gene>
    <name evidence="13" type="ORF">NP493_669g01014</name>
</gene>
<dbReference type="Proteomes" id="UP001209878">
    <property type="component" value="Unassembled WGS sequence"/>
</dbReference>
<evidence type="ECO:0000256" key="3">
    <source>
        <dbReference type="ARBA" id="ARBA00022448"/>
    </source>
</evidence>
<keyword evidence="7 12" id="KW-1133">Transmembrane helix</keyword>
<evidence type="ECO:0000256" key="12">
    <source>
        <dbReference type="RuleBase" id="RU364031"/>
    </source>
</evidence>
<feature type="binding site" description="axial binding residue" evidence="11">
    <location>
        <position position="100"/>
    </location>
    <ligand>
        <name>heme b</name>
        <dbReference type="ChEBI" id="CHEBI:60344"/>
        <note>ligand shared with SDHC</note>
    </ligand>
    <ligandPart>
        <name>Fe</name>
        <dbReference type="ChEBI" id="CHEBI:18248"/>
    </ligandPart>
</feature>
<keyword evidence="9 12" id="KW-0472">Membrane</keyword>
<keyword evidence="4 12" id="KW-0812">Transmembrane</keyword>
<dbReference type="Gene3D" id="1.20.1300.10">
    <property type="entry name" value="Fumarate reductase/succinate dehydrogenase, transmembrane subunit"/>
    <property type="match status" value="1"/>
</dbReference>
<evidence type="ECO:0000313" key="13">
    <source>
        <dbReference type="EMBL" id="KAK2176256.1"/>
    </source>
</evidence>
<comment type="function">
    <text evidence="12">Membrane-anchoring subunit of succinate dehydrogenase (SDH) that is involved in complex II of the mitochondrial electron transport chain and is responsible for transferring electrons from succinate to ubiquinone (coenzyme Q).</text>
</comment>
<feature type="transmembrane region" description="Helical" evidence="12">
    <location>
        <begin position="121"/>
        <end position="142"/>
    </location>
</feature>
<organism evidence="13 14">
    <name type="scientific">Ridgeia piscesae</name>
    <name type="common">Tubeworm</name>
    <dbReference type="NCBI Taxonomy" id="27915"/>
    <lineage>
        <taxon>Eukaryota</taxon>
        <taxon>Metazoa</taxon>
        <taxon>Spiralia</taxon>
        <taxon>Lophotrochozoa</taxon>
        <taxon>Annelida</taxon>
        <taxon>Polychaeta</taxon>
        <taxon>Sedentaria</taxon>
        <taxon>Canalipalpata</taxon>
        <taxon>Sabellida</taxon>
        <taxon>Siboglinidae</taxon>
        <taxon>Ridgeia</taxon>
    </lineage>
</organism>
<keyword evidence="3 12" id="KW-0813">Transport</keyword>
<keyword evidence="6 12" id="KW-0809">Transit peptide</keyword>
<dbReference type="GO" id="GO:0020037">
    <property type="term" value="F:heme binding"/>
    <property type="evidence" value="ECO:0007669"/>
    <property type="project" value="TreeGrafter"/>
</dbReference>
<keyword evidence="11" id="KW-0408">Iron</keyword>
<keyword evidence="5 12" id="KW-0999">Mitochondrion inner membrane</keyword>
<evidence type="ECO:0000256" key="6">
    <source>
        <dbReference type="ARBA" id="ARBA00022946"/>
    </source>
</evidence>
<dbReference type="GO" id="GO:0006099">
    <property type="term" value="P:tricarboxylic acid cycle"/>
    <property type="evidence" value="ECO:0007669"/>
    <property type="project" value="UniProtKB-KW"/>
</dbReference>
<name>A0AAD9KRN9_RIDPI</name>
<comment type="similarity">
    <text evidence="2 12">Belongs to the CybS family.</text>
</comment>
<evidence type="ECO:0000256" key="4">
    <source>
        <dbReference type="ARBA" id="ARBA00022692"/>
    </source>
</evidence>
<keyword evidence="12" id="KW-0249">Electron transport</keyword>
<evidence type="ECO:0000256" key="1">
    <source>
        <dbReference type="ARBA" id="ARBA00004448"/>
    </source>
</evidence>
<protein>
    <recommendedName>
        <fullName evidence="12">Succinate dehydrogenase [ubiquinone] cytochrome b small subunit</fullName>
    </recommendedName>
</protein>
<dbReference type="SUPFAM" id="SSF81343">
    <property type="entry name" value="Fumarate reductase respiratory complex transmembrane subunits"/>
    <property type="match status" value="1"/>
</dbReference>
<evidence type="ECO:0000256" key="5">
    <source>
        <dbReference type="ARBA" id="ARBA00022792"/>
    </source>
</evidence>
<keyword evidence="12" id="KW-0349">Heme</keyword>
<feature type="transmembrane region" description="Helical" evidence="12">
    <location>
        <begin position="69"/>
        <end position="87"/>
    </location>
</feature>
<keyword evidence="11 12" id="KW-0479">Metal-binding</keyword>
<feature type="binding site" evidence="10">
    <location>
        <position position="112"/>
    </location>
    <ligand>
        <name>a ubiquinone</name>
        <dbReference type="ChEBI" id="CHEBI:16389"/>
        <note>ligand shared with IP/SDHB</note>
    </ligand>
</feature>
<reference evidence="13" key="1">
    <citation type="journal article" date="2023" name="Mol. Biol. Evol.">
        <title>Third-Generation Sequencing Reveals the Adaptive Role of the Epigenome in Three Deep-Sea Polychaetes.</title>
        <authorList>
            <person name="Perez M."/>
            <person name="Aroh O."/>
            <person name="Sun Y."/>
            <person name="Lan Y."/>
            <person name="Juniper S.K."/>
            <person name="Young C.R."/>
            <person name="Angers B."/>
            <person name="Qian P.Y."/>
        </authorList>
    </citation>
    <scope>NUCLEOTIDE SEQUENCE</scope>
    <source>
        <strain evidence="13">R07B-5</strain>
    </source>
</reference>
<dbReference type="PANTHER" id="PTHR13337:SF2">
    <property type="entry name" value="SUCCINATE DEHYDROGENASE [UBIQUINONE] CYTOCHROME B SMALL SUBUNIT, MITOCHONDRIAL"/>
    <property type="match status" value="1"/>
</dbReference>
<accession>A0AAD9KRN9</accession>
<dbReference type="InterPro" id="IPR007992">
    <property type="entry name" value="CybS"/>
</dbReference>
<evidence type="ECO:0000256" key="8">
    <source>
        <dbReference type="ARBA" id="ARBA00023128"/>
    </source>
</evidence>
<keyword evidence="12" id="KW-0816">Tricarboxylic acid cycle</keyword>
<evidence type="ECO:0000256" key="9">
    <source>
        <dbReference type="ARBA" id="ARBA00023136"/>
    </source>
</evidence>
<dbReference type="GO" id="GO:0005743">
    <property type="term" value="C:mitochondrial inner membrane"/>
    <property type="evidence" value="ECO:0007669"/>
    <property type="project" value="UniProtKB-SubCell"/>
</dbReference>
<dbReference type="Pfam" id="PF05328">
    <property type="entry name" value="CybS"/>
    <property type="match status" value="1"/>
</dbReference>
<keyword evidence="14" id="KW-1185">Reference proteome</keyword>